<dbReference type="GO" id="GO:0003677">
    <property type="term" value="F:DNA binding"/>
    <property type="evidence" value="ECO:0007669"/>
    <property type="project" value="UniProtKB-KW"/>
</dbReference>
<accession>A0A2U7N2B9</accession>
<comment type="catalytic activity">
    <reaction evidence="1">
        <text>ATP-dependent breakage, passage and rejoining of double-stranded DNA.</text>
        <dbReference type="EC" id="5.6.2.2"/>
    </reaction>
</comment>
<dbReference type="InterPro" id="IPR018522">
    <property type="entry name" value="TopoIIA_CS"/>
</dbReference>
<dbReference type="InterPro" id="IPR013759">
    <property type="entry name" value="Topo_IIA_B_C"/>
</dbReference>
<dbReference type="InterPro" id="IPR001241">
    <property type="entry name" value="Topo_IIA"/>
</dbReference>
<dbReference type="Pfam" id="PF00204">
    <property type="entry name" value="DNA_gyraseB"/>
    <property type="match status" value="1"/>
</dbReference>
<dbReference type="PANTHER" id="PTHR10169:SF38">
    <property type="entry name" value="DNA TOPOISOMERASE 2"/>
    <property type="match status" value="1"/>
</dbReference>
<dbReference type="SUPFAM" id="SSF55874">
    <property type="entry name" value="ATPase domain of HSP90 chaperone/DNA topoisomerase II/histidine kinase"/>
    <property type="match status" value="1"/>
</dbReference>
<dbReference type="GO" id="GO:0000819">
    <property type="term" value="P:sister chromatid segregation"/>
    <property type="evidence" value="ECO:0007669"/>
    <property type="project" value="TreeGrafter"/>
</dbReference>
<keyword evidence="9 11" id="KW-0413">Isomerase</keyword>
<evidence type="ECO:0000256" key="3">
    <source>
        <dbReference type="ARBA" id="ARBA00011080"/>
    </source>
</evidence>
<dbReference type="GO" id="GO:0005524">
    <property type="term" value="F:ATP binding"/>
    <property type="evidence" value="ECO:0007669"/>
    <property type="project" value="UniProtKB-KW"/>
</dbReference>
<dbReference type="PRINTS" id="PR00418">
    <property type="entry name" value="TPI2FAMILY"/>
</dbReference>
<dbReference type="EMBL" id="KY971610">
    <property type="protein sequence ID" value="ASD51960.1"/>
    <property type="molecule type" value="Genomic_DNA"/>
</dbReference>
<comment type="similarity">
    <text evidence="3">Belongs to the type II topoisomerase family.</text>
</comment>
<dbReference type="SUPFAM" id="SSF54211">
    <property type="entry name" value="Ribosomal protein S5 domain 2-like"/>
    <property type="match status" value="1"/>
</dbReference>
<sequence>MTEMIDNVVKVLSDKEHILKRPAMYIGSTIKESVERFKFGKYGVVNYVPGLIKIIDEIIDNSVDEAIRTNFKFANKISVTIKDGQTITITDNGRGIPQDQVELPDGTSVPGPYAAWTITKAGGNFGDDETRKTGGQNGVGSSLTNIFSSRFIGETCDGTNKLIVTCSNGSDNKSWKQVKGTQKGTSVEFTPDFSYFGVNKLSDDELDIIHDRLMTLSVIYPAIEFKLNNKVIRSSFRQYAKQFHEESLVLDTENFSVALCTSEDGFRQQTYVNNIHTKNGGHHIDFFIEELSNFLIPNIKSKYKIEIPRSRIKECLTMVMFIRDMTNLRFDSQTKERFTSTYGEIKKHIDVDFKKLATMFMRNESILMPIIESALARKLAAEKAAETRAAKKASNAKVAKHIKANKSGTSAETTLILTEGDSALGYLISTRDRDLQGGFPLRGKFINTWGMSHADMMKNKEVFDILAITGLVLGSKAEDTKYHNIAIMTDADVDGIGSIYPSLLAFFSNWPELFEQGRIQFIKTPIIILSKKGQEPVWFYDQESYDNEKDKYTGWDLRYIKGLGSLEETEYERVVKKPVIDVVTLPDDWKDQFELVMGPNPEPRKKWMSE</sequence>
<name>A0A2U7N2B9_9CAUD</name>
<evidence type="ECO:0000256" key="7">
    <source>
        <dbReference type="ARBA" id="ARBA00023029"/>
    </source>
</evidence>
<reference evidence="11 12" key="1">
    <citation type="submission" date="2017-04" db="EMBL/GenBank/DDBJ databases">
        <title>Isolation of lytic bacteriophages infecting Pseudomonas strains for biocontrol of fish and shrimp spoilage during chilled storage.</title>
        <authorList>
            <person name="Yang Z."/>
            <person name="Tao X."/>
            <person name="Gao L."/>
            <person name="Rao S."/>
        </authorList>
    </citation>
    <scope>NUCLEOTIDE SEQUENCE [LARGE SCALE GENOMIC DNA]</scope>
</reference>
<dbReference type="InterPro" id="IPR036890">
    <property type="entry name" value="HATPase_C_sf"/>
</dbReference>
<dbReference type="EC" id="5.6.2.2" evidence="4"/>
<dbReference type="Pfam" id="PF02518">
    <property type="entry name" value="HATPase_c"/>
    <property type="match status" value="1"/>
</dbReference>
<evidence type="ECO:0000313" key="11">
    <source>
        <dbReference type="EMBL" id="ASD51960.1"/>
    </source>
</evidence>
<evidence type="ECO:0000256" key="5">
    <source>
        <dbReference type="ARBA" id="ARBA00022741"/>
    </source>
</evidence>
<dbReference type="InterPro" id="IPR014721">
    <property type="entry name" value="Ribsml_uS5_D2-typ_fold_subgr"/>
</dbReference>
<evidence type="ECO:0000256" key="8">
    <source>
        <dbReference type="ARBA" id="ARBA00023125"/>
    </source>
</evidence>
<gene>
    <name evidence="11" type="ORF">PspYZU05_08</name>
</gene>
<dbReference type="GO" id="GO:0003918">
    <property type="term" value="F:DNA topoisomerase type II (double strand cut, ATP-hydrolyzing) activity"/>
    <property type="evidence" value="ECO:0007669"/>
    <property type="project" value="UniProtKB-EC"/>
</dbReference>
<evidence type="ECO:0000256" key="6">
    <source>
        <dbReference type="ARBA" id="ARBA00022840"/>
    </source>
</evidence>
<keyword evidence="6" id="KW-0067">ATP-binding</keyword>
<dbReference type="Gene3D" id="3.30.565.10">
    <property type="entry name" value="Histidine kinase-like ATPase, C-terminal domain"/>
    <property type="match status" value="1"/>
</dbReference>
<dbReference type="SUPFAM" id="SSF56719">
    <property type="entry name" value="Type II DNA topoisomerase"/>
    <property type="match status" value="1"/>
</dbReference>
<dbReference type="InterPro" id="IPR050634">
    <property type="entry name" value="DNA_Topoisomerase_II"/>
</dbReference>
<keyword evidence="12" id="KW-1185">Reference proteome</keyword>
<dbReference type="SMART" id="SM00387">
    <property type="entry name" value="HATPase_c"/>
    <property type="match status" value="1"/>
</dbReference>
<keyword evidence="5" id="KW-0547">Nucleotide-binding</keyword>
<dbReference type="InterPro" id="IPR013506">
    <property type="entry name" value="Topo_IIA_bsu_dom2"/>
</dbReference>
<evidence type="ECO:0000256" key="2">
    <source>
        <dbReference type="ARBA" id="ARBA00001946"/>
    </source>
</evidence>
<dbReference type="Gene3D" id="3.30.230.10">
    <property type="match status" value="1"/>
</dbReference>
<protein>
    <recommendedName>
        <fullName evidence="4">DNA topoisomerase (ATP-hydrolyzing)</fullName>
        <ecNumber evidence="4">5.6.2.2</ecNumber>
    </recommendedName>
</protein>
<evidence type="ECO:0000256" key="1">
    <source>
        <dbReference type="ARBA" id="ARBA00000185"/>
    </source>
</evidence>
<organism evidence="11 12">
    <name type="scientific">Pseudomonas phage PspYZU05</name>
    <dbReference type="NCBI Taxonomy" id="1983556"/>
    <lineage>
        <taxon>Viruses</taxon>
        <taxon>Duplodnaviria</taxon>
        <taxon>Heunggongvirae</taxon>
        <taxon>Uroviricota</taxon>
        <taxon>Caudoviricetes</taxon>
        <taxon>Pantevenvirales</taxon>
        <taxon>Straboviridae</taxon>
        <taxon>Jiangsuvirus</taxon>
        <taxon>Jiangsuvirus pspyzu05</taxon>
    </lineage>
</organism>
<evidence type="ECO:0000256" key="9">
    <source>
        <dbReference type="ARBA" id="ARBA00023235"/>
    </source>
</evidence>
<dbReference type="PANTHER" id="PTHR10169">
    <property type="entry name" value="DNA TOPOISOMERASE/GYRASE"/>
    <property type="match status" value="1"/>
</dbReference>
<dbReference type="Gene3D" id="3.40.50.670">
    <property type="match status" value="1"/>
</dbReference>
<keyword evidence="8" id="KW-0238">DNA-binding</keyword>
<proteinExistence type="inferred from homology"/>
<keyword evidence="7" id="KW-0799">Topoisomerase</keyword>
<dbReference type="InterPro" id="IPR020568">
    <property type="entry name" value="Ribosomal_Su5_D2-typ_SF"/>
</dbReference>
<dbReference type="PROSITE" id="PS00177">
    <property type="entry name" value="TOPOISOMERASE_II"/>
    <property type="match status" value="1"/>
</dbReference>
<dbReference type="Proteomes" id="UP000247773">
    <property type="component" value="Genome"/>
</dbReference>
<dbReference type="InterPro" id="IPR003594">
    <property type="entry name" value="HATPase_dom"/>
</dbReference>
<evidence type="ECO:0000313" key="12">
    <source>
        <dbReference type="Proteomes" id="UP000247773"/>
    </source>
</evidence>
<dbReference type="GO" id="GO:0006265">
    <property type="term" value="P:DNA topological change"/>
    <property type="evidence" value="ECO:0007669"/>
    <property type="project" value="InterPro"/>
</dbReference>
<dbReference type="InterPro" id="IPR013760">
    <property type="entry name" value="Topo_IIA-like_dom_sf"/>
</dbReference>
<feature type="domain" description="Histidine kinase/HSP90-like ATPase" evidence="10">
    <location>
        <begin position="50"/>
        <end position="195"/>
    </location>
</feature>
<evidence type="ECO:0000256" key="4">
    <source>
        <dbReference type="ARBA" id="ARBA00012895"/>
    </source>
</evidence>
<comment type="cofactor">
    <cofactor evidence="2">
        <name>Mg(2+)</name>
        <dbReference type="ChEBI" id="CHEBI:18420"/>
    </cofactor>
</comment>
<dbReference type="SMART" id="SM00433">
    <property type="entry name" value="TOP2c"/>
    <property type="match status" value="1"/>
</dbReference>
<evidence type="ECO:0000259" key="10">
    <source>
        <dbReference type="SMART" id="SM00387"/>
    </source>
</evidence>